<dbReference type="CDD" id="cd04301">
    <property type="entry name" value="NAT_SF"/>
    <property type="match status" value="1"/>
</dbReference>
<name>A0A3L8P4H1_9ACTN</name>
<dbReference type="PROSITE" id="PS51186">
    <property type="entry name" value="GNAT"/>
    <property type="match status" value="1"/>
</dbReference>
<sequence>MVRITSASFEELDLRTAYAVWRLRQQVFVVEQDCPYLDLDDRDQEPGTRHLLLHDGDQLAGYVRVLAEPEAMRIGRVVLDPAFRGRGLADDLMRTAIEQTGERPVLLAAQAPLAGWYATFGFVVDGPGFLEDGIPHVPMRREPGP</sequence>
<dbReference type="OrthoDB" id="9796171at2"/>
<comment type="caution">
    <text evidence="2">The sequence shown here is derived from an EMBL/GenBank/DDBJ whole genome shotgun (WGS) entry which is preliminary data.</text>
</comment>
<dbReference type="GO" id="GO:0016747">
    <property type="term" value="F:acyltransferase activity, transferring groups other than amino-acyl groups"/>
    <property type="evidence" value="ECO:0007669"/>
    <property type="project" value="InterPro"/>
</dbReference>
<dbReference type="EMBL" id="RDBE01000003">
    <property type="protein sequence ID" value="RLV50316.1"/>
    <property type="molecule type" value="Genomic_DNA"/>
</dbReference>
<dbReference type="Gene3D" id="3.40.630.30">
    <property type="match status" value="1"/>
</dbReference>
<dbReference type="InterPro" id="IPR016181">
    <property type="entry name" value="Acyl_CoA_acyltransferase"/>
</dbReference>
<proteinExistence type="predicted"/>
<protein>
    <submittedName>
        <fullName evidence="2">GNAT family N-acetyltransferase</fullName>
    </submittedName>
</protein>
<evidence type="ECO:0000259" key="1">
    <source>
        <dbReference type="PROSITE" id="PS51186"/>
    </source>
</evidence>
<keyword evidence="3" id="KW-1185">Reference proteome</keyword>
<dbReference type="Pfam" id="PF13673">
    <property type="entry name" value="Acetyltransf_10"/>
    <property type="match status" value="1"/>
</dbReference>
<dbReference type="Proteomes" id="UP000281708">
    <property type="component" value="Unassembled WGS sequence"/>
</dbReference>
<dbReference type="AlphaFoldDB" id="A0A3L8P4H1"/>
<keyword evidence="2" id="KW-0808">Transferase</keyword>
<evidence type="ECO:0000313" key="2">
    <source>
        <dbReference type="EMBL" id="RLV50316.1"/>
    </source>
</evidence>
<accession>A0A3L8P4H1</accession>
<dbReference type="InterPro" id="IPR000182">
    <property type="entry name" value="GNAT_dom"/>
</dbReference>
<dbReference type="SUPFAM" id="SSF55729">
    <property type="entry name" value="Acyl-CoA N-acyltransferases (Nat)"/>
    <property type="match status" value="1"/>
</dbReference>
<feature type="domain" description="N-acetyltransferase" evidence="1">
    <location>
        <begin position="7"/>
        <end position="144"/>
    </location>
</feature>
<organism evidence="2 3">
    <name type="scientific">Nocardioides mangrovicus</name>
    <dbReference type="NCBI Taxonomy" id="2478913"/>
    <lineage>
        <taxon>Bacteria</taxon>
        <taxon>Bacillati</taxon>
        <taxon>Actinomycetota</taxon>
        <taxon>Actinomycetes</taxon>
        <taxon>Propionibacteriales</taxon>
        <taxon>Nocardioidaceae</taxon>
        <taxon>Nocardioides</taxon>
    </lineage>
</organism>
<evidence type="ECO:0000313" key="3">
    <source>
        <dbReference type="Proteomes" id="UP000281708"/>
    </source>
</evidence>
<gene>
    <name evidence="2" type="ORF">D9V37_05255</name>
</gene>
<reference evidence="2 3" key="1">
    <citation type="submission" date="2018-10" db="EMBL/GenBank/DDBJ databases">
        <title>Marmoricola sp. 4Q3S-7 whole genome shotgun sequence.</title>
        <authorList>
            <person name="Li F."/>
        </authorList>
    </citation>
    <scope>NUCLEOTIDE SEQUENCE [LARGE SCALE GENOMIC DNA]</scope>
    <source>
        <strain evidence="2 3">4Q3S-7</strain>
    </source>
</reference>